<organism evidence="2 3">
    <name type="scientific">Sphingosinicella soli</name>
    <dbReference type="NCBI Taxonomy" id="333708"/>
    <lineage>
        <taxon>Bacteria</taxon>
        <taxon>Pseudomonadati</taxon>
        <taxon>Pseudomonadota</taxon>
        <taxon>Alphaproteobacteria</taxon>
        <taxon>Sphingomonadales</taxon>
        <taxon>Sphingosinicellaceae</taxon>
        <taxon>Sphingosinicella</taxon>
    </lineage>
</organism>
<dbReference type="Pfam" id="PF13430">
    <property type="entry name" value="DUF4112"/>
    <property type="match status" value="1"/>
</dbReference>
<dbReference type="Proteomes" id="UP000566324">
    <property type="component" value="Unassembled WGS sequence"/>
</dbReference>
<sequence>MSVNERAFEEAMSRAGIDSRDPQAVRVRVEMLEKLLERSITIPGIRYKIGLDAVLGLIPVGGDILSGLMSAYIIWEARNLGMSRWALTRMAGNTVFDTVIGFVPLVGDAIDVLFRSNTRNLRIIKAHMDRHHPKTAVVEGTVTRRAI</sequence>
<dbReference type="InterPro" id="IPR025187">
    <property type="entry name" value="DUF4112"/>
</dbReference>
<dbReference type="AlphaFoldDB" id="A0A7W7B3Y2"/>
<evidence type="ECO:0000313" key="2">
    <source>
        <dbReference type="EMBL" id="MBB4633526.1"/>
    </source>
</evidence>
<dbReference type="EMBL" id="JACHNZ010000046">
    <property type="protein sequence ID" value="MBB4633526.1"/>
    <property type="molecule type" value="Genomic_DNA"/>
</dbReference>
<feature type="transmembrane region" description="Helical" evidence="1">
    <location>
        <begin position="53"/>
        <end position="75"/>
    </location>
</feature>
<proteinExistence type="predicted"/>
<keyword evidence="1" id="KW-0812">Transmembrane</keyword>
<evidence type="ECO:0000313" key="3">
    <source>
        <dbReference type="Proteomes" id="UP000566324"/>
    </source>
</evidence>
<accession>A0A7W7B3Y2</accession>
<keyword evidence="1" id="KW-0472">Membrane</keyword>
<reference evidence="2 3" key="1">
    <citation type="submission" date="2020-08" db="EMBL/GenBank/DDBJ databases">
        <title>Genomic Encyclopedia of Type Strains, Phase IV (KMG-IV): sequencing the most valuable type-strain genomes for metagenomic binning, comparative biology and taxonomic classification.</title>
        <authorList>
            <person name="Goeker M."/>
        </authorList>
    </citation>
    <scope>NUCLEOTIDE SEQUENCE [LARGE SCALE GENOMIC DNA]</scope>
    <source>
        <strain evidence="2 3">DSM 17328</strain>
    </source>
</reference>
<comment type="caution">
    <text evidence="2">The sequence shown here is derived from an EMBL/GenBank/DDBJ whole genome shotgun (WGS) entry which is preliminary data.</text>
</comment>
<dbReference type="PANTHER" id="PTHR35519:SF2">
    <property type="entry name" value="PH DOMAIN PROTEIN"/>
    <property type="match status" value="1"/>
</dbReference>
<protein>
    <recommendedName>
        <fullName evidence="4">DUF4112 domain-containing protein</fullName>
    </recommendedName>
</protein>
<keyword evidence="1" id="KW-1133">Transmembrane helix</keyword>
<gene>
    <name evidence="2" type="ORF">GGQ98_003165</name>
</gene>
<feature type="transmembrane region" description="Helical" evidence="1">
    <location>
        <begin position="95"/>
        <end position="114"/>
    </location>
</feature>
<evidence type="ECO:0000256" key="1">
    <source>
        <dbReference type="SAM" id="Phobius"/>
    </source>
</evidence>
<name>A0A7W7B3Y2_9SPHN</name>
<evidence type="ECO:0008006" key="4">
    <source>
        <dbReference type="Google" id="ProtNLM"/>
    </source>
</evidence>
<dbReference type="PANTHER" id="PTHR35519">
    <property type="entry name" value="MEMBRANE PROTEINS"/>
    <property type="match status" value="1"/>
</dbReference>
<keyword evidence="3" id="KW-1185">Reference proteome</keyword>